<dbReference type="Pfam" id="PF03101">
    <property type="entry name" value="FAR1"/>
    <property type="match status" value="1"/>
</dbReference>
<dbReference type="PANTHER" id="PTHR47718">
    <property type="entry name" value="OS01G0519700 PROTEIN"/>
    <property type="match status" value="1"/>
</dbReference>
<evidence type="ECO:0000313" key="4">
    <source>
        <dbReference type="Proteomes" id="UP000238479"/>
    </source>
</evidence>
<dbReference type="OMA" id="DSECANC"/>
<dbReference type="InterPro" id="IPR004330">
    <property type="entry name" value="FAR1_DNA_bnd_dom"/>
</dbReference>
<organism evidence="3 4">
    <name type="scientific">Rosa chinensis</name>
    <name type="common">China rose</name>
    <dbReference type="NCBI Taxonomy" id="74649"/>
    <lineage>
        <taxon>Eukaryota</taxon>
        <taxon>Viridiplantae</taxon>
        <taxon>Streptophyta</taxon>
        <taxon>Embryophyta</taxon>
        <taxon>Tracheophyta</taxon>
        <taxon>Spermatophyta</taxon>
        <taxon>Magnoliopsida</taxon>
        <taxon>eudicotyledons</taxon>
        <taxon>Gunneridae</taxon>
        <taxon>Pentapetalae</taxon>
        <taxon>rosids</taxon>
        <taxon>fabids</taxon>
        <taxon>Rosales</taxon>
        <taxon>Rosaceae</taxon>
        <taxon>Rosoideae</taxon>
        <taxon>Rosoideae incertae sedis</taxon>
        <taxon>Rosa</taxon>
    </lineage>
</organism>
<feature type="domain" description="MULE transposase" evidence="2">
    <location>
        <begin position="241"/>
        <end position="334"/>
    </location>
</feature>
<protein>
    <submittedName>
        <fullName evidence="3">Putative transcription factor FAR family</fullName>
    </submittedName>
</protein>
<feature type="domain" description="FAR1" evidence="1">
    <location>
        <begin position="37"/>
        <end position="120"/>
    </location>
</feature>
<dbReference type="STRING" id="74649.A0A2P6QU81"/>
<dbReference type="Proteomes" id="UP000238479">
    <property type="component" value="Chromosome 4"/>
</dbReference>
<evidence type="ECO:0000259" key="2">
    <source>
        <dbReference type="Pfam" id="PF10551"/>
    </source>
</evidence>
<reference evidence="3 4" key="1">
    <citation type="journal article" date="2018" name="Nat. Genet.">
        <title>The Rosa genome provides new insights in the design of modern roses.</title>
        <authorList>
            <person name="Bendahmane M."/>
        </authorList>
    </citation>
    <scope>NUCLEOTIDE SEQUENCE [LARGE SCALE GENOMIC DNA]</scope>
    <source>
        <strain evidence="4">cv. Old Blush</strain>
    </source>
</reference>
<sequence length="466" mass="54028">MESQQSFDDTAIYCPQVKVDLIPVKNQEFHTLEDVETFYKSYAKESGFDVKSFTSEKKNGVIVRKAYVCSKQGTSKVTGKKRNRNRTRVNCKARIVVARRATIGKYVVTIFDEGHSHPLTTLRRKHLTKIHREVSSIHKSLTKQLTAVNVPTCTQFDFLGVHSGGVENIGCLQQDIYNYKRDCRKEVEGHDGDMLHEYFLLEIEKDPSLIFKIEADNENRITHIFWADAISRRSYKFYGDVVIFDTTYNTNMYSLIFAPLVGVNNHGQTIILACAFLSNETTDSFVWFFKEFLDAMPGDAPRMIITDQDPAMTKAISEVLPQTFHRYCSWHILNKFSEKIDPGKYTRYYDEFQDCIWNSENRDEFDARWTSIVVSSGLSDNGWLKTMYDIRSTWVPAYVNHIFSAGMSSSQRAESGHAFYKRFVSKENTLLDFMLQFNRAVTRQRHMELMEDNVDINEKPNFHSPF</sequence>
<gene>
    <name evidence="3" type="ORF">RchiOBHm_Chr4g0405981</name>
</gene>
<accession>A0A2P6QU81</accession>
<evidence type="ECO:0000259" key="1">
    <source>
        <dbReference type="Pfam" id="PF03101"/>
    </source>
</evidence>
<proteinExistence type="predicted"/>
<dbReference type="EMBL" id="PDCK01000042">
    <property type="protein sequence ID" value="PRQ37742.1"/>
    <property type="molecule type" value="Genomic_DNA"/>
</dbReference>
<dbReference type="AlphaFoldDB" id="A0A2P6QU81"/>
<dbReference type="Gramene" id="PRQ37742">
    <property type="protein sequence ID" value="PRQ37742"/>
    <property type="gene ID" value="RchiOBHm_Chr4g0405981"/>
</dbReference>
<dbReference type="Pfam" id="PF10551">
    <property type="entry name" value="MULE"/>
    <property type="match status" value="1"/>
</dbReference>
<name>A0A2P6QU81_ROSCH</name>
<evidence type="ECO:0000313" key="3">
    <source>
        <dbReference type="EMBL" id="PRQ37742.1"/>
    </source>
</evidence>
<keyword evidence="4" id="KW-1185">Reference proteome</keyword>
<dbReference type="InterPro" id="IPR018289">
    <property type="entry name" value="MULE_transposase_dom"/>
</dbReference>
<comment type="caution">
    <text evidence="3">The sequence shown here is derived from an EMBL/GenBank/DDBJ whole genome shotgun (WGS) entry which is preliminary data.</text>
</comment>